<sequence>MDERGIVIRNKGRLVAQGYTQEEWTDYDEVFAPVARIDAIRLFLAYASFKDFVVYQMDVKSVFLYGKIEEEVYVFQPLGFEDPDFLDRVYKVEKALYGLHQAPRAWSMIGFDVLTSSDLKSSCVVSVLDPSQSKGTCQETNSVANSIIDSEYVLTIKLLWTSALDSDLKLLDYGIYIAPSHTKKIFGNMRRIGKGFSGRVTPLFLTMVVHNQEEMGEGSTMPTDPHHTPTIIQPSTSQPKKTQKPRRPKKKDTQVPQPSGPTTNVADEAVNEEMDDSLERAATIASSLEAKQDSGGGPKRQETMGDIIAQTRSNNVSKLSNDPLLVKGNTLLSGEDSLKLQELMALCTTLQSRVLALETTKTTQANEIARDKEDLGEDASKQRRRIHDIDTDKDITLVNDDNDMFDVGTLTGDEVLVEQVVVAKDVNLSVDEVTLAQALAALKSAKVQEKGDVIKEPSVPVSAAKIEVDHELAQKLQAQEQEELSNAEKQRLFVQLLEKRRKHFDGSPKVEEQSPFANIQGLFDKAMKRVNAFIDYRTELVEESSKKAKTKQEITSHA</sequence>
<dbReference type="EMBL" id="BQNB010012610">
    <property type="protein sequence ID" value="GJT05716.1"/>
    <property type="molecule type" value="Genomic_DNA"/>
</dbReference>
<dbReference type="InterPro" id="IPR013103">
    <property type="entry name" value="RVT_2"/>
</dbReference>
<gene>
    <name evidence="3" type="ORF">Tco_0840178</name>
</gene>
<feature type="compositionally biased region" description="Polar residues" evidence="1">
    <location>
        <begin position="255"/>
        <end position="265"/>
    </location>
</feature>
<protein>
    <submittedName>
        <fullName evidence="3">Ribonuclease H-like domain-containing protein</fullName>
    </submittedName>
</protein>
<name>A0ABQ5AX85_9ASTR</name>
<dbReference type="Pfam" id="PF07727">
    <property type="entry name" value="RVT_2"/>
    <property type="match status" value="1"/>
</dbReference>
<evidence type="ECO:0000256" key="1">
    <source>
        <dbReference type="SAM" id="MobiDB-lite"/>
    </source>
</evidence>
<organism evidence="3 4">
    <name type="scientific">Tanacetum coccineum</name>
    <dbReference type="NCBI Taxonomy" id="301880"/>
    <lineage>
        <taxon>Eukaryota</taxon>
        <taxon>Viridiplantae</taxon>
        <taxon>Streptophyta</taxon>
        <taxon>Embryophyta</taxon>
        <taxon>Tracheophyta</taxon>
        <taxon>Spermatophyta</taxon>
        <taxon>Magnoliopsida</taxon>
        <taxon>eudicotyledons</taxon>
        <taxon>Gunneridae</taxon>
        <taxon>Pentapetalae</taxon>
        <taxon>asterids</taxon>
        <taxon>campanulids</taxon>
        <taxon>Asterales</taxon>
        <taxon>Asteraceae</taxon>
        <taxon>Asteroideae</taxon>
        <taxon>Anthemideae</taxon>
        <taxon>Anthemidinae</taxon>
        <taxon>Tanacetum</taxon>
    </lineage>
</organism>
<evidence type="ECO:0000313" key="4">
    <source>
        <dbReference type="Proteomes" id="UP001151760"/>
    </source>
</evidence>
<reference evidence="3" key="2">
    <citation type="submission" date="2022-01" db="EMBL/GenBank/DDBJ databases">
        <authorList>
            <person name="Yamashiro T."/>
            <person name="Shiraishi A."/>
            <person name="Satake H."/>
            <person name="Nakayama K."/>
        </authorList>
    </citation>
    <scope>NUCLEOTIDE SEQUENCE</scope>
</reference>
<evidence type="ECO:0000313" key="3">
    <source>
        <dbReference type="EMBL" id="GJT05716.1"/>
    </source>
</evidence>
<dbReference type="Proteomes" id="UP001151760">
    <property type="component" value="Unassembled WGS sequence"/>
</dbReference>
<proteinExistence type="predicted"/>
<accession>A0ABQ5AX85</accession>
<comment type="caution">
    <text evidence="3">The sequence shown here is derived from an EMBL/GenBank/DDBJ whole genome shotgun (WGS) entry which is preliminary data.</text>
</comment>
<feature type="domain" description="Reverse transcriptase Ty1/copia-type" evidence="2">
    <location>
        <begin position="6"/>
        <end position="121"/>
    </location>
</feature>
<reference evidence="3" key="1">
    <citation type="journal article" date="2022" name="Int. J. Mol. Sci.">
        <title>Draft Genome of Tanacetum Coccineum: Genomic Comparison of Closely Related Tanacetum-Family Plants.</title>
        <authorList>
            <person name="Yamashiro T."/>
            <person name="Shiraishi A."/>
            <person name="Nakayama K."/>
            <person name="Satake H."/>
        </authorList>
    </citation>
    <scope>NUCLEOTIDE SEQUENCE</scope>
</reference>
<feature type="compositionally biased region" description="Basic residues" evidence="1">
    <location>
        <begin position="241"/>
        <end position="250"/>
    </location>
</feature>
<keyword evidence="4" id="KW-1185">Reference proteome</keyword>
<feature type="region of interest" description="Disordered" evidence="1">
    <location>
        <begin position="214"/>
        <end position="269"/>
    </location>
</feature>
<evidence type="ECO:0000259" key="2">
    <source>
        <dbReference type="Pfam" id="PF07727"/>
    </source>
</evidence>